<keyword evidence="3 8" id="KW-0349">Heme</keyword>
<dbReference type="GO" id="GO:0020037">
    <property type="term" value="F:heme binding"/>
    <property type="evidence" value="ECO:0007669"/>
    <property type="project" value="InterPro"/>
</dbReference>
<sequence>MALQSFFQVFFLALISFLFLYCLMRNKNGCPKSSPAIVELLLNVHRIHDWCTETLESCKGTFVLEGLWFAKMNWVVTCDPANAHYVMSSNFDNFPKGPEFKQMFDIFGDGIFNSDMDLWKNQRIAAQGFMRHHLFHQFLLRTIRDKVEMGLMPIIDHAAKHGLVINLEDIFRRFTFDSAFLFSKAVDDFEQAILFRHVRPRSFTKLQKWLNIGQEGKYKKAWKVLDDVLAEYICQKRKEANKLNQKLVSVDCVDLLTSYITEKESTGLKCDDKLLRDTALNMITAAMDTTSTALTWFTWLVSKHPIVENKIIEELESKIPIGETKRRRLFNVDEVKNLVYLHGALCEALRLNPPIPFNHKEPVKPDMLPSGHPVHPKTKVLFSVYSMGRMKSIWGEDCYEFKPERWINERGEIKHERSYKFLSFGAGPRICLGKETSFIQMKAVASALIYNYRIHVMEETPIVPTISIVLHTKNGLMTRISKRWE</sequence>
<keyword evidence="10" id="KW-0812">Transmembrane</keyword>
<dbReference type="STRING" id="29730.A0A0D2NL55"/>
<protein>
    <recommendedName>
        <fullName evidence="13">Cytochrome P450</fullName>
    </recommendedName>
</protein>
<dbReference type="Gramene" id="KJB33822">
    <property type="protein sequence ID" value="KJB33822"/>
    <property type="gene ID" value="B456_006G032500"/>
</dbReference>
<keyword evidence="4 8" id="KW-0479">Metal-binding</keyword>
<dbReference type="PROSITE" id="PS00086">
    <property type="entry name" value="CYTOCHROME_P450"/>
    <property type="match status" value="1"/>
</dbReference>
<dbReference type="OMA" id="ANWKILF"/>
<feature type="transmembrane region" description="Helical" evidence="10">
    <location>
        <begin position="6"/>
        <end position="24"/>
    </location>
</feature>
<evidence type="ECO:0000256" key="8">
    <source>
        <dbReference type="PIRSR" id="PIRSR602401-1"/>
    </source>
</evidence>
<evidence type="ECO:0000313" key="11">
    <source>
        <dbReference type="EMBL" id="KJB33822.1"/>
    </source>
</evidence>
<evidence type="ECO:0000256" key="3">
    <source>
        <dbReference type="ARBA" id="ARBA00022617"/>
    </source>
</evidence>
<evidence type="ECO:0008006" key="13">
    <source>
        <dbReference type="Google" id="ProtNLM"/>
    </source>
</evidence>
<organism evidence="11 12">
    <name type="scientific">Gossypium raimondii</name>
    <name type="common">Peruvian cotton</name>
    <name type="synonym">Gossypium klotzschianum subsp. raimondii</name>
    <dbReference type="NCBI Taxonomy" id="29730"/>
    <lineage>
        <taxon>Eukaryota</taxon>
        <taxon>Viridiplantae</taxon>
        <taxon>Streptophyta</taxon>
        <taxon>Embryophyta</taxon>
        <taxon>Tracheophyta</taxon>
        <taxon>Spermatophyta</taxon>
        <taxon>Magnoliopsida</taxon>
        <taxon>eudicotyledons</taxon>
        <taxon>Gunneridae</taxon>
        <taxon>Pentapetalae</taxon>
        <taxon>rosids</taxon>
        <taxon>malvids</taxon>
        <taxon>Malvales</taxon>
        <taxon>Malvaceae</taxon>
        <taxon>Malvoideae</taxon>
        <taxon>Gossypium</taxon>
    </lineage>
</organism>
<dbReference type="PANTHER" id="PTHR24296">
    <property type="entry name" value="CYTOCHROME P450"/>
    <property type="match status" value="1"/>
</dbReference>
<reference evidence="11 12" key="1">
    <citation type="journal article" date="2012" name="Nature">
        <title>Repeated polyploidization of Gossypium genomes and the evolution of spinnable cotton fibres.</title>
        <authorList>
            <person name="Paterson A.H."/>
            <person name="Wendel J.F."/>
            <person name="Gundlach H."/>
            <person name="Guo H."/>
            <person name="Jenkins J."/>
            <person name="Jin D."/>
            <person name="Llewellyn D."/>
            <person name="Showmaker K.C."/>
            <person name="Shu S."/>
            <person name="Udall J."/>
            <person name="Yoo M.J."/>
            <person name="Byers R."/>
            <person name="Chen W."/>
            <person name="Doron-Faigenboim A."/>
            <person name="Duke M.V."/>
            <person name="Gong L."/>
            <person name="Grimwood J."/>
            <person name="Grover C."/>
            <person name="Grupp K."/>
            <person name="Hu G."/>
            <person name="Lee T.H."/>
            <person name="Li J."/>
            <person name="Lin L."/>
            <person name="Liu T."/>
            <person name="Marler B.S."/>
            <person name="Page J.T."/>
            <person name="Roberts A.W."/>
            <person name="Romanel E."/>
            <person name="Sanders W.S."/>
            <person name="Szadkowski E."/>
            <person name="Tan X."/>
            <person name="Tang H."/>
            <person name="Xu C."/>
            <person name="Wang J."/>
            <person name="Wang Z."/>
            <person name="Zhang D."/>
            <person name="Zhang L."/>
            <person name="Ashrafi H."/>
            <person name="Bedon F."/>
            <person name="Bowers J.E."/>
            <person name="Brubaker C.L."/>
            <person name="Chee P.W."/>
            <person name="Das S."/>
            <person name="Gingle A.R."/>
            <person name="Haigler C.H."/>
            <person name="Harker D."/>
            <person name="Hoffmann L.V."/>
            <person name="Hovav R."/>
            <person name="Jones D.C."/>
            <person name="Lemke C."/>
            <person name="Mansoor S."/>
            <person name="ur Rahman M."/>
            <person name="Rainville L.N."/>
            <person name="Rambani A."/>
            <person name="Reddy U.K."/>
            <person name="Rong J.K."/>
            <person name="Saranga Y."/>
            <person name="Scheffler B.E."/>
            <person name="Scheffler J.A."/>
            <person name="Stelly D.M."/>
            <person name="Triplett B.A."/>
            <person name="Van Deynze A."/>
            <person name="Vaslin M.F."/>
            <person name="Waghmare V.N."/>
            <person name="Walford S.A."/>
            <person name="Wright R.J."/>
            <person name="Zaki E.A."/>
            <person name="Zhang T."/>
            <person name="Dennis E.S."/>
            <person name="Mayer K.F."/>
            <person name="Peterson D.G."/>
            <person name="Rokhsar D.S."/>
            <person name="Wang X."/>
            <person name="Schmutz J."/>
        </authorList>
    </citation>
    <scope>NUCLEOTIDE SEQUENCE [LARGE SCALE GENOMIC DNA]</scope>
</reference>
<dbReference type="GO" id="GO:0006629">
    <property type="term" value="P:lipid metabolic process"/>
    <property type="evidence" value="ECO:0007669"/>
    <property type="project" value="UniProtKB-ARBA"/>
</dbReference>
<keyword evidence="5 9" id="KW-0560">Oxidoreductase</keyword>
<dbReference type="EMBL" id="CM001745">
    <property type="protein sequence ID" value="KJB33822.1"/>
    <property type="molecule type" value="Genomic_DNA"/>
</dbReference>
<keyword evidence="7 9" id="KW-0503">Monooxygenase</keyword>
<dbReference type="Gene3D" id="1.10.630.10">
    <property type="entry name" value="Cytochrome P450"/>
    <property type="match status" value="1"/>
</dbReference>
<dbReference type="GO" id="GO:0016705">
    <property type="term" value="F:oxidoreductase activity, acting on paired donors, with incorporation or reduction of molecular oxygen"/>
    <property type="evidence" value="ECO:0007669"/>
    <property type="project" value="InterPro"/>
</dbReference>
<dbReference type="InterPro" id="IPR001128">
    <property type="entry name" value="Cyt_P450"/>
</dbReference>
<evidence type="ECO:0000256" key="2">
    <source>
        <dbReference type="ARBA" id="ARBA00010617"/>
    </source>
</evidence>
<dbReference type="Proteomes" id="UP000032304">
    <property type="component" value="Chromosome 6"/>
</dbReference>
<accession>A0A0D2NL55</accession>
<evidence type="ECO:0000256" key="1">
    <source>
        <dbReference type="ARBA" id="ARBA00001971"/>
    </source>
</evidence>
<comment type="similarity">
    <text evidence="2 9">Belongs to the cytochrome P450 family.</text>
</comment>
<evidence type="ECO:0000256" key="9">
    <source>
        <dbReference type="RuleBase" id="RU000461"/>
    </source>
</evidence>
<feature type="binding site" description="axial binding residue" evidence="8">
    <location>
        <position position="431"/>
    </location>
    <ligand>
        <name>heme</name>
        <dbReference type="ChEBI" id="CHEBI:30413"/>
    </ligand>
    <ligandPart>
        <name>Fe</name>
        <dbReference type="ChEBI" id="CHEBI:18248"/>
    </ligandPart>
</feature>
<evidence type="ECO:0000256" key="10">
    <source>
        <dbReference type="SAM" id="Phobius"/>
    </source>
</evidence>
<dbReference type="SUPFAM" id="SSF48264">
    <property type="entry name" value="Cytochrome P450"/>
    <property type="match status" value="1"/>
</dbReference>
<keyword evidence="12" id="KW-1185">Reference proteome</keyword>
<dbReference type="GO" id="GO:0005506">
    <property type="term" value="F:iron ion binding"/>
    <property type="evidence" value="ECO:0007669"/>
    <property type="project" value="InterPro"/>
</dbReference>
<evidence type="ECO:0000256" key="6">
    <source>
        <dbReference type="ARBA" id="ARBA00023004"/>
    </source>
</evidence>
<dbReference type="PRINTS" id="PR00463">
    <property type="entry name" value="EP450I"/>
</dbReference>
<evidence type="ECO:0000313" key="12">
    <source>
        <dbReference type="Proteomes" id="UP000032304"/>
    </source>
</evidence>
<keyword evidence="10" id="KW-0472">Membrane</keyword>
<dbReference type="Pfam" id="PF00067">
    <property type="entry name" value="p450"/>
    <property type="match status" value="1"/>
</dbReference>
<keyword evidence="6 8" id="KW-0408">Iron</keyword>
<dbReference type="InterPro" id="IPR017972">
    <property type="entry name" value="Cyt_P450_CS"/>
</dbReference>
<dbReference type="InterPro" id="IPR036396">
    <property type="entry name" value="Cyt_P450_sf"/>
</dbReference>
<name>A0A0D2NL55_GOSRA</name>
<evidence type="ECO:0000256" key="4">
    <source>
        <dbReference type="ARBA" id="ARBA00022723"/>
    </source>
</evidence>
<proteinExistence type="inferred from homology"/>
<keyword evidence="10" id="KW-1133">Transmembrane helix</keyword>
<dbReference type="GO" id="GO:0004497">
    <property type="term" value="F:monooxygenase activity"/>
    <property type="evidence" value="ECO:0007669"/>
    <property type="project" value="UniProtKB-KW"/>
</dbReference>
<dbReference type="CDD" id="cd11064">
    <property type="entry name" value="CYP86A"/>
    <property type="match status" value="1"/>
</dbReference>
<dbReference type="InterPro" id="IPR002401">
    <property type="entry name" value="Cyt_P450_E_grp-I"/>
</dbReference>
<dbReference type="AlphaFoldDB" id="A0A0D2NL55"/>
<dbReference type="PRINTS" id="PR00385">
    <property type="entry name" value="P450"/>
</dbReference>
<dbReference type="eggNOG" id="KOG0157">
    <property type="taxonomic scope" value="Eukaryota"/>
</dbReference>
<evidence type="ECO:0000256" key="5">
    <source>
        <dbReference type="ARBA" id="ARBA00023002"/>
    </source>
</evidence>
<comment type="cofactor">
    <cofactor evidence="1 8">
        <name>heme</name>
        <dbReference type="ChEBI" id="CHEBI:30413"/>
    </cofactor>
</comment>
<gene>
    <name evidence="11" type="ORF">B456_006G032500</name>
</gene>
<evidence type="ECO:0000256" key="7">
    <source>
        <dbReference type="ARBA" id="ARBA00023033"/>
    </source>
</evidence>